<dbReference type="OMA" id="CHYRVHA"/>
<protein>
    <submittedName>
        <fullName evidence="1">Uncharacterized protein</fullName>
    </submittedName>
</protein>
<dbReference type="PANTHER" id="PTHR33377">
    <property type="entry name" value="OS10G0134700 PROTEIN-RELATED"/>
    <property type="match status" value="1"/>
</dbReference>
<dbReference type="Gene3D" id="3.40.50.300">
    <property type="entry name" value="P-loop containing nucleotide triphosphate hydrolases"/>
    <property type="match status" value="1"/>
</dbReference>
<dbReference type="Gramene" id="TraesCS2B03G0061600.1">
    <property type="protein sequence ID" value="TraesCS2B03G0061600.1.CDS1"/>
    <property type="gene ID" value="TraesCS2B03G0061600"/>
</dbReference>
<reference evidence="1" key="1">
    <citation type="submission" date="2018-08" db="EMBL/GenBank/DDBJ databases">
        <authorList>
            <person name="Rossello M."/>
        </authorList>
    </citation>
    <scope>NUCLEOTIDE SEQUENCE [LARGE SCALE GENOMIC DNA]</scope>
    <source>
        <strain evidence="1">cv. Chinese Spring</strain>
    </source>
</reference>
<accession>A0A3B6BX51</accession>
<dbReference type="SUPFAM" id="SSF52540">
    <property type="entry name" value="P-loop containing nucleoside triphosphate hydrolases"/>
    <property type="match status" value="1"/>
</dbReference>
<gene>
    <name evidence="1" type="primary">LOC123038762</name>
</gene>
<dbReference type="Proteomes" id="UP000019116">
    <property type="component" value="Chromosome 2B"/>
</dbReference>
<dbReference type="GO" id="GO:0043531">
    <property type="term" value="F:ADP binding"/>
    <property type="evidence" value="ECO:0007669"/>
    <property type="project" value="InterPro"/>
</dbReference>
<keyword evidence="2" id="KW-1185">Reference proteome</keyword>
<evidence type="ECO:0000313" key="1">
    <source>
        <dbReference type="EnsemblPlants" id="TraesCS2B02G029800.1.cds1"/>
    </source>
</evidence>
<organism evidence="1">
    <name type="scientific">Triticum aestivum</name>
    <name type="common">Wheat</name>
    <dbReference type="NCBI Taxonomy" id="4565"/>
    <lineage>
        <taxon>Eukaryota</taxon>
        <taxon>Viridiplantae</taxon>
        <taxon>Streptophyta</taxon>
        <taxon>Embryophyta</taxon>
        <taxon>Tracheophyta</taxon>
        <taxon>Spermatophyta</taxon>
        <taxon>Magnoliopsida</taxon>
        <taxon>Liliopsida</taxon>
        <taxon>Poales</taxon>
        <taxon>Poaceae</taxon>
        <taxon>BOP clade</taxon>
        <taxon>Pooideae</taxon>
        <taxon>Triticodae</taxon>
        <taxon>Triticeae</taxon>
        <taxon>Triticinae</taxon>
        <taxon>Triticum</taxon>
    </lineage>
</organism>
<dbReference type="RefSeq" id="XP_044318178.1">
    <property type="nucleotide sequence ID" value="XM_044462243.1"/>
</dbReference>
<dbReference type="PANTHER" id="PTHR33377:SF50">
    <property type="entry name" value="NB-ARC DOMAIN-CONTAINING PROTEIN"/>
    <property type="match status" value="1"/>
</dbReference>
<dbReference type="STRING" id="4565.A0A3B6BX51"/>
<dbReference type="EnsemblPlants" id="TraesCS2B02G029800.1">
    <property type="protein sequence ID" value="TraesCS2B02G029800.1.cds1"/>
    <property type="gene ID" value="TraesCS2B02G029800"/>
</dbReference>
<dbReference type="InterPro" id="IPR027417">
    <property type="entry name" value="P-loop_NTPase"/>
</dbReference>
<dbReference type="Gramene" id="TraesCS2B02G029800.1">
    <property type="protein sequence ID" value="TraesCS2B02G029800.1.cds1"/>
    <property type="gene ID" value="TraesCS2B02G029800"/>
</dbReference>
<reference evidence="1" key="2">
    <citation type="submission" date="2018-10" db="UniProtKB">
        <authorList>
            <consortium name="EnsemblPlants"/>
        </authorList>
    </citation>
    <scope>IDENTIFICATION</scope>
</reference>
<dbReference type="OrthoDB" id="601224at2759"/>
<name>A0A3B6BX51_WHEAT</name>
<sequence>MEVIFSAAMGELASRSISFLVDKYLKQWSAETTEEERLHSLQRLLLRLHVIVEEADDRLITNQAMLQQLSILRQEMYRGHYTIDIFSCRAHEDYRTKDYSFAPSKFNPAKRVCFCSGNSEGAAQAELLEQLIGSLRNTIEDVSEFIIFLNSYPRLHRQPYNMYLLLDKCMLGRQMEMGLVMNFLLQAETAHGDPGHLAVLPIIGPRKVGKSTLIEHVCNDERVRDHFSQILFFSGDDLKDASVETLRDGGRIKHQNRGMGGGRTLIISELLLDIEEPVWKRLYSAAKSRITSGSKMIIVSRSDKIARFGTTEPLRLQFLTQEAYWYFFKVRSFGSTRAEDHPKLASMAMEMANLTSGCFMSANIISGILKANFNPHFWSMALAALRNLKTTNISVYGDRFTLPWQMAEPTYLRRVNKSSSECVVLFLDYKTCSAGTGHEALRMMSAQDLLFGSVRLRGKFKVHAWTSHLPPHYSYIVHCEVQKPHLMVTSNKRFQKSSG</sequence>
<proteinExistence type="predicted"/>
<dbReference type="AlphaFoldDB" id="A0A3B6BX51"/>
<evidence type="ECO:0000313" key="2">
    <source>
        <dbReference type="Proteomes" id="UP000019116"/>
    </source>
</evidence>
<dbReference type="GeneID" id="123038762"/>